<sequence>MTPPYSLEQAKYLSSVYRALVGTKFDGDKSQIEDVLIIPFDQASKQRFILYYMVMSQDAQDVVLEEYKGFLFDILVISRNAAGEIVYKELSTYLAANVIEDTIGEYNSHPSSNNQLFFTDSLS</sequence>
<dbReference type="RefSeq" id="WP_105040574.1">
    <property type="nucleotide sequence ID" value="NZ_PPSL01000005.1"/>
</dbReference>
<name>A0A2S7SSA5_9BACT</name>
<dbReference type="Proteomes" id="UP000239872">
    <property type="component" value="Unassembled WGS sequence"/>
</dbReference>
<organism evidence="1 2">
    <name type="scientific">Flavipsychrobacter stenotrophus</name>
    <dbReference type="NCBI Taxonomy" id="2077091"/>
    <lineage>
        <taxon>Bacteria</taxon>
        <taxon>Pseudomonadati</taxon>
        <taxon>Bacteroidota</taxon>
        <taxon>Chitinophagia</taxon>
        <taxon>Chitinophagales</taxon>
        <taxon>Chitinophagaceae</taxon>
        <taxon>Flavipsychrobacter</taxon>
    </lineage>
</organism>
<keyword evidence="2" id="KW-1185">Reference proteome</keyword>
<dbReference type="AlphaFoldDB" id="A0A2S7SSA5"/>
<evidence type="ECO:0000313" key="2">
    <source>
        <dbReference type="Proteomes" id="UP000239872"/>
    </source>
</evidence>
<proteinExistence type="predicted"/>
<comment type="caution">
    <text evidence="1">The sequence shown here is derived from an EMBL/GenBank/DDBJ whole genome shotgun (WGS) entry which is preliminary data.</text>
</comment>
<protein>
    <submittedName>
        <fullName evidence="1">Uncharacterized protein</fullName>
    </submittedName>
</protein>
<dbReference type="EMBL" id="PPSL01000005">
    <property type="protein sequence ID" value="PQJ09802.1"/>
    <property type="molecule type" value="Genomic_DNA"/>
</dbReference>
<evidence type="ECO:0000313" key="1">
    <source>
        <dbReference type="EMBL" id="PQJ09802.1"/>
    </source>
</evidence>
<gene>
    <name evidence="1" type="ORF">CJD36_017915</name>
</gene>
<reference evidence="1 2" key="1">
    <citation type="submission" date="2018-01" db="EMBL/GenBank/DDBJ databases">
        <title>A novel member of the phylum Bacteroidetes isolated from glacier ice.</title>
        <authorList>
            <person name="Liu Q."/>
            <person name="Xin Y.-H."/>
        </authorList>
    </citation>
    <scope>NUCLEOTIDE SEQUENCE [LARGE SCALE GENOMIC DNA]</scope>
    <source>
        <strain evidence="1 2">RB1R16</strain>
    </source>
</reference>
<accession>A0A2S7SSA5</accession>